<feature type="domain" description="Stc1" evidence="2">
    <location>
        <begin position="30"/>
        <end position="113"/>
    </location>
</feature>
<sequence>MPKLRSVYAGGYSEEKKRRLQSYKLPPKIKCAVCHKIKAVNFFSTIQQLEVQNGIATGQVQNATLEEWVPCVACTPKQVTELECCICEEVKDLDGFARAQRRLGENARCITCVVMLNGETPVEGNYRDQVMDELLKDEDGYDSDDSVSNTHESSTFSDTESNAGVPLSSGSGYDLNQENLKSLNFSSDGHGSKLSASQAATSASMTTTKRFRAPAGAGKWHDFANKNGGESVESTRGAEFTGFDRDGKAHQMVRPASTVVTNDSDYETIADPREQARRAREERDARSRFARLPGGRAAPIVVPSYVGGKTVPDPKADYDDDGDEDDDWGTI</sequence>
<evidence type="ECO:0000313" key="3">
    <source>
        <dbReference type="EMBL" id="KAF6240638.1"/>
    </source>
</evidence>
<feature type="compositionally biased region" description="Acidic residues" evidence="1">
    <location>
        <begin position="318"/>
        <end position="331"/>
    </location>
</feature>
<feature type="compositionally biased region" description="Polar residues" evidence="1">
    <location>
        <begin position="146"/>
        <end position="189"/>
    </location>
</feature>
<reference evidence="3 4" key="1">
    <citation type="journal article" date="2020" name="Genomics">
        <title>Complete, high-quality genomes from long-read metagenomic sequencing of two wolf lichen thalli reveals enigmatic genome architecture.</title>
        <authorList>
            <person name="McKenzie S.K."/>
            <person name="Walston R.F."/>
            <person name="Allen J.L."/>
        </authorList>
    </citation>
    <scope>NUCLEOTIDE SEQUENCE [LARGE SCALE GENOMIC DNA]</scope>
    <source>
        <strain evidence="3">WasteWater2</strain>
    </source>
</reference>
<proteinExistence type="predicted"/>
<dbReference type="OrthoDB" id="3514033at2759"/>
<organism evidence="3 4">
    <name type="scientific">Letharia columbiana</name>
    <dbReference type="NCBI Taxonomy" id="112416"/>
    <lineage>
        <taxon>Eukaryota</taxon>
        <taxon>Fungi</taxon>
        <taxon>Dikarya</taxon>
        <taxon>Ascomycota</taxon>
        <taxon>Pezizomycotina</taxon>
        <taxon>Lecanoromycetes</taxon>
        <taxon>OSLEUM clade</taxon>
        <taxon>Lecanoromycetidae</taxon>
        <taxon>Lecanorales</taxon>
        <taxon>Lecanorineae</taxon>
        <taxon>Parmeliaceae</taxon>
        <taxon>Letharia</taxon>
    </lineage>
</organism>
<accession>A0A8H6L9L7</accession>
<feature type="compositionally biased region" description="Basic and acidic residues" evidence="1">
    <location>
        <begin position="270"/>
        <end position="287"/>
    </location>
</feature>
<dbReference type="AlphaFoldDB" id="A0A8H6L9L7"/>
<dbReference type="RefSeq" id="XP_037169897.1">
    <property type="nucleotide sequence ID" value="XM_037303250.1"/>
</dbReference>
<evidence type="ECO:0000259" key="2">
    <source>
        <dbReference type="Pfam" id="PF12898"/>
    </source>
</evidence>
<evidence type="ECO:0000256" key="1">
    <source>
        <dbReference type="SAM" id="MobiDB-lite"/>
    </source>
</evidence>
<dbReference type="EMBL" id="JACCJC010000003">
    <property type="protein sequence ID" value="KAF6240638.1"/>
    <property type="molecule type" value="Genomic_DNA"/>
</dbReference>
<evidence type="ECO:0000313" key="4">
    <source>
        <dbReference type="Proteomes" id="UP000578531"/>
    </source>
</evidence>
<gene>
    <name evidence="3" type="ORF">HO173_001310</name>
</gene>
<protein>
    <recommendedName>
        <fullName evidence="2">Stc1 domain-containing protein</fullName>
    </recommendedName>
</protein>
<dbReference type="Pfam" id="PF12898">
    <property type="entry name" value="Stc1"/>
    <property type="match status" value="1"/>
</dbReference>
<dbReference type="GeneID" id="59282984"/>
<dbReference type="InterPro" id="IPR024630">
    <property type="entry name" value="Stc1"/>
</dbReference>
<feature type="compositionally biased region" description="Low complexity" evidence="1">
    <location>
        <begin position="195"/>
        <end position="208"/>
    </location>
</feature>
<feature type="region of interest" description="Disordered" evidence="1">
    <location>
        <begin position="138"/>
        <end position="331"/>
    </location>
</feature>
<dbReference type="Proteomes" id="UP000578531">
    <property type="component" value="Unassembled WGS sequence"/>
</dbReference>
<comment type="caution">
    <text evidence="3">The sequence shown here is derived from an EMBL/GenBank/DDBJ whole genome shotgun (WGS) entry which is preliminary data.</text>
</comment>
<keyword evidence="4" id="KW-1185">Reference proteome</keyword>
<name>A0A8H6L9L7_9LECA</name>